<protein>
    <submittedName>
        <fullName evidence="10">TolC family outer membrane protein</fullName>
    </submittedName>
</protein>
<dbReference type="InterPro" id="IPR003423">
    <property type="entry name" value="OMP_efflux"/>
</dbReference>
<dbReference type="GO" id="GO:1990281">
    <property type="term" value="C:efflux pump complex"/>
    <property type="evidence" value="ECO:0007669"/>
    <property type="project" value="TreeGrafter"/>
</dbReference>
<reference evidence="10" key="1">
    <citation type="submission" date="2020-03" db="EMBL/GenBank/DDBJ databases">
        <title>Genome of Pelagibius litoralis DSM 21314T.</title>
        <authorList>
            <person name="Wang G."/>
        </authorList>
    </citation>
    <scope>NUCLEOTIDE SEQUENCE</scope>
    <source>
        <strain evidence="10">DSM 21314</strain>
    </source>
</reference>
<dbReference type="AlphaFoldDB" id="A0A967C710"/>
<keyword evidence="3" id="KW-0813">Transport</keyword>
<evidence type="ECO:0000256" key="3">
    <source>
        <dbReference type="ARBA" id="ARBA00022448"/>
    </source>
</evidence>
<comment type="similarity">
    <text evidence="2">Belongs to the outer membrane factor (OMF) (TC 1.B.17) family.</text>
</comment>
<dbReference type="GO" id="GO:0015562">
    <property type="term" value="F:efflux transmembrane transporter activity"/>
    <property type="evidence" value="ECO:0007669"/>
    <property type="project" value="InterPro"/>
</dbReference>
<evidence type="ECO:0000256" key="4">
    <source>
        <dbReference type="ARBA" id="ARBA00022452"/>
    </source>
</evidence>
<feature type="region of interest" description="Disordered" evidence="8">
    <location>
        <begin position="74"/>
        <end position="115"/>
    </location>
</feature>
<gene>
    <name evidence="10" type="ORF">HBA54_02860</name>
</gene>
<dbReference type="PANTHER" id="PTHR30026:SF22">
    <property type="entry name" value="OUTER MEMBRANE EFFLUX PROTEIN"/>
    <property type="match status" value="1"/>
</dbReference>
<dbReference type="Pfam" id="PF02321">
    <property type="entry name" value="OEP"/>
    <property type="match status" value="2"/>
</dbReference>
<dbReference type="SUPFAM" id="SSF56954">
    <property type="entry name" value="Outer membrane efflux proteins (OEP)"/>
    <property type="match status" value="1"/>
</dbReference>
<evidence type="ECO:0000313" key="11">
    <source>
        <dbReference type="Proteomes" id="UP000761264"/>
    </source>
</evidence>
<feature type="signal peptide" evidence="9">
    <location>
        <begin position="1"/>
        <end position="28"/>
    </location>
</feature>
<organism evidence="10 11">
    <name type="scientific">Pelagibius litoralis</name>
    <dbReference type="NCBI Taxonomy" id="374515"/>
    <lineage>
        <taxon>Bacteria</taxon>
        <taxon>Pseudomonadati</taxon>
        <taxon>Pseudomonadota</taxon>
        <taxon>Alphaproteobacteria</taxon>
        <taxon>Rhodospirillales</taxon>
        <taxon>Rhodovibrionaceae</taxon>
        <taxon>Pelagibius</taxon>
    </lineage>
</organism>
<keyword evidence="9" id="KW-0732">Signal</keyword>
<dbReference type="GO" id="GO:0015288">
    <property type="term" value="F:porin activity"/>
    <property type="evidence" value="ECO:0007669"/>
    <property type="project" value="TreeGrafter"/>
</dbReference>
<comment type="caution">
    <text evidence="10">The sequence shown here is derived from an EMBL/GenBank/DDBJ whole genome shotgun (WGS) entry which is preliminary data.</text>
</comment>
<evidence type="ECO:0000256" key="9">
    <source>
        <dbReference type="SAM" id="SignalP"/>
    </source>
</evidence>
<proteinExistence type="inferred from homology"/>
<dbReference type="Proteomes" id="UP000761264">
    <property type="component" value="Unassembled WGS sequence"/>
</dbReference>
<keyword evidence="5" id="KW-0812">Transmembrane</keyword>
<evidence type="ECO:0000256" key="1">
    <source>
        <dbReference type="ARBA" id="ARBA00004442"/>
    </source>
</evidence>
<sequence>MTPNPTVGLAVAAAMLAGLAFPLNVAQAQTLDEALVQAYQSNPTLSAARAELRSINERVPQALSNWRPFLEAQGSAGQATDSFEQPTERDGVGRSPVTGDLTLTQPLYRGGRTVAGTDRAENEVLAQRANLADTEQSVLFDAVSAFADVWRDQSVLELNLNNEQVLARQLEATQDRFEVGEVTRTDVAQSESRLSTATADRIQSQGNLTSSRATFENVVGVLPQILDQPTRPGSLPADQESVISDAEVANPAVLASQFTELAALRNVREVEGELLPEVNLQGQLSYQHEGSTRASESRSAEVLALVRVPLYQQGSVSSRVRESKQVASQRRLQVREALRQAREDAISAWESLETARAQIEAFQQSVRANEIALEGVRQENAVGARTVLDVLDAEQELLDAQVNLVGAQRDEVVASYQVLTAVGRLTAADLGLTAEIYDPETDYREVRDTWFGLTAPGAAEGVTE</sequence>
<evidence type="ECO:0000256" key="5">
    <source>
        <dbReference type="ARBA" id="ARBA00022692"/>
    </source>
</evidence>
<evidence type="ECO:0000256" key="8">
    <source>
        <dbReference type="SAM" id="MobiDB-lite"/>
    </source>
</evidence>
<keyword evidence="6" id="KW-0472">Membrane</keyword>
<evidence type="ECO:0000256" key="7">
    <source>
        <dbReference type="ARBA" id="ARBA00023237"/>
    </source>
</evidence>
<evidence type="ECO:0000313" key="10">
    <source>
        <dbReference type="EMBL" id="NIA67522.1"/>
    </source>
</evidence>
<feature type="chain" id="PRO_5037377518" evidence="9">
    <location>
        <begin position="29"/>
        <end position="464"/>
    </location>
</feature>
<feature type="compositionally biased region" description="Polar residues" evidence="8">
    <location>
        <begin position="75"/>
        <end position="85"/>
    </location>
</feature>
<dbReference type="InterPro" id="IPR010130">
    <property type="entry name" value="T1SS_OMP_TolC"/>
</dbReference>
<accession>A0A967C710</accession>
<evidence type="ECO:0000256" key="2">
    <source>
        <dbReference type="ARBA" id="ARBA00007613"/>
    </source>
</evidence>
<keyword evidence="7" id="KW-0998">Cell outer membrane</keyword>
<keyword evidence="4" id="KW-1134">Transmembrane beta strand</keyword>
<name>A0A967C710_9PROT</name>
<dbReference type="EMBL" id="JAAQPH010000002">
    <property type="protein sequence ID" value="NIA67522.1"/>
    <property type="molecule type" value="Genomic_DNA"/>
</dbReference>
<keyword evidence="11" id="KW-1185">Reference proteome</keyword>
<dbReference type="PANTHER" id="PTHR30026">
    <property type="entry name" value="OUTER MEMBRANE PROTEIN TOLC"/>
    <property type="match status" value="1"/>
</dbReference>
<dbReference type="Gene3D" id="1.20.1600.10">
    <property type="entry name" value="Outer membrane efflux proteins (OEP)"/>
    <property type="match status" value="1"/>
</dbReference>
<dbReference type="GO" id="GO:0009279">
    <property type="term" value="C:cell outer membrane"/>
    <property type="evidence" value="ECO:0007669"/>
    <property type="project" value="UniProtKB-SubCell"/>
</dbReference>
<dbReference type="NCBIfam" id="TIGR01844">
    <property type="entry name" value="type_I_sec_TolC"/>
    <property type="match status" value="1"/>
</dbReference>
<evidence type="ECO:0000256" key="6">
    <source>
        <dbReference type="ARBA" id="ARBA00023136"/>
    </source>
</evidence>
<dbReference type="InterPro" id="IPR051906">
    <property type="entry name" value="TolC-like"/>
</dbReference>
<comment type="subcellular location">
    <subcellularLocation>
        <location evidence="1">Cell outer membrane</location>
    </subcellularLocation>
</comment>